<comment type="caution">
    <text evidence="4">The sequence shown here is derived from an EMBL/GenBank/DDBJ whole genome shotgun (WGS) entry which is preliminary data.</text>
</comment>
<dbReference type="STRING" id="6210.W6UVM3"/>
<dbReference type="Pfam" id="PF00561">
    <property type="entry name" value="Abhydrolase_1"/>
    <property type="match status" value="1"/>
</dbReference>
<dbReference type="InterPro" id="IPR029058">
    <property type="entry name" value="AB_hydrolase_fold"/>
</dbReference>
<dbReference type="Proteomes" id="UP000019149">
    <property type="component" value="Unassembled WGS sequence"/>
</dbReference>
<protein>
    <submittedName>
        <fullName evidence="4">Lipase member M</fullName>
    </submittedName>
</protein>
<dbReference type="Gene3D" id="3.40.50.1820">
    <property type="entry name" value="alpha/beta hydrolase"/>
    <property type="match status" value="2"/>
</dbReference>
<keyword evidence="1" id="KW-0442">Lipid degradation</keyword>
<evidence type="ECO:0000259" key="3">
    <source>
        <dbReference type="Pfam" id="PF00561"/>
    </source>
</evidence>
<evidence type="ECO:0000256" key="1">
    <source>
        <dbReference type="ARBA" id="ARBA00022963"/>
    </source>
</evidence>
<dbReference type="OMA" id="FHEFNPV"/>
<dbReference type="RefSeq" id="XP_024348670.1">
    <property type="nucleotide sequence ID" value="XM_024496888.1"/>
</dbReference>
<evidence type="ECO:0000313" key="5">
    <source>
        <dbReference type="Proteomes" id="UP000019149"/>
    </source>
</evidence>
<keyword evidence="2" id="KW-0443">Lipid metabolism</keyword>
<organism evidence="4 5">
    <name type="scientific">Echinococcus granulosus</name>
    <name type="common">Hydatid tapeworm</name>
    <dbReference type="NCBI Taxonomy" id="6210"/>
    <lineage>
        <taxon>Eukaryota</taxon>
        <taxon>Metazoa</taxon>
        <taxon>Spiralia</taxon>
        <taxon>Lophotrochozoa</taxon>
        <taxon>Platyhelminthes</taxon>
        <taxon>Cestoda</taxon>
        <taxon>Eucestoda</taxon>
        <taxon>Cyclophyllidea</taxon>
        <taxon>Taeniidae</taxon>
        <taxon>Echinococcus</taxon>
        <taxon>Echinococcus granulosus group</taxon>
    </lineage>
</organism>
<dbReference type="EMBL" id="APAU02000083">
    <property type="protein sequence ID" value="EUB57474.1"/>
    <property type="molecule type" value="Genomic_DNA"/>
</dbReference>
<evidence type="ECO:0000256" key="2">
    <source>
        <dbReference type="ARBA" id="ARBA00023098"/>
    </source>
</evidence>
<name>W6UVM3_ECHGR</name>
<dbReference type="OrthoDB" id="9974421at2759"/>
<dbReference type="AlphaFoldDB" id="W6UVM3"/>
<dbReference type="KEGG" id="egl:EGR_07639"/>
<dbReference type="PANTHER" id="PTHR11005">
    <property type="entry name" value="LYSOSOMAL ACID LIPASE-RELATED"/>
    <property type="match status" value="1"/>
</dbReference>
<dbReference type="GO" id="GO:0016042">
    <property type="term" value="P:lipid catabolic process"/>
    <property type="evidence" value="ECO:0007669"/>
    <property type="project" value="UniProtKB-KW"/>
</dbReference>
<keyword evidence="5" id="KW-1185">Reference proteome</keyword>
<reference evidence="4 5" key="1">
    <citation type="journal article" date="2013" name="Nat. Genet.">
        <title>The genome of the hydatid tapeworm Echinococcus granulosus.</title>
        <authorList>
            <person name="Zheng H."/>
            <person name="Zhang W."/>
            <person name="Zhang L."/>
            <person name="Zhang Z."/>
            <person name="Li J."/>
            <person name="Lu G."/>
            <person name="Zhu Y."/>
            <person name="Wang Y."/>
            <person name="Huang Y."/>
            <person name="Liu J."/>
            <person name="Kang H."/>
            <person name="Chen J."/>
            <person name="Wang L."/>
            <person name="Chen A."/>
            <person name="Yu S."/>
            <person name="Gao Z."/>
            <person name="Jin L."/>
            <person name="Gu W."/>
            <person name="Wang Z."/>
            <person name="Zhao L."/>
            <person name="Shi B."/>
            <person name="Wen H."/>
            <person name="Lin R."/>
            <person name="Jones M.K."/>
            <person name="Brejova B."/>
            <person name="Vinar T."/>
            <person name="Zhao G."/>
            <person name="McManus D.P."/>
            <person name="Chen Z."/>
            <person name="Zhou Y."/>
            <person name="Wang S."/>
        </authorList>
    </citation>
    <scope>NUCLEOTIDE SEQUENCE [LARGE SCALE GENOMIC DNA]</scope>
</reference>
<dbReference type="GeneID" id="36343354"/>
<gene>
    <name evidence="4" type="ORF">EGR_07639</name>
</gene>
<dbReference type="CTD" id="36343354"/>
<sequence length="298" mass="33999">MFYNSSGKIDNGYYLTLHRIRTKTPISMSGNRNVVLLQHGLLDSAHTWINNLANESLGFILADAGFDVWLGNSRGSTYSQKHAYPHTSNDKFWTFSWDEMAMYDLPASIEFIINETKVDKIFYVGHFQGAKIAFAQVNSDSRLRGRVSTLAALAPVAGYDTRNMDSYIYLTQLPIYIAHAPVGTSVQNMVHYCQAMWQGCFQTFDFGAAENMVKYNRTTPPPYGLDAVGLPVTVYWSGQDWLAPPRDISRILTELSRGRDAQMRDVYLPDYNHLDFVWGVDAASYIYRDIIHFFRQHQ</sequence>
<accession>W6UVM3</accession>
<dbReference type="InterPro" id="IPR000073">
    <property type="entry name" value="AB_hydrolase_1"/>
</dbReference>
<dbReference type="SUPFAM" id="SSF53474">
    <property type="entry name" value="alpha/beta-Hydrolases"/>
    <property type="match status" value="1"/>
</dbReference>
<feature type="domain" description="AB hydrolase-1" evidence="3">
    <location>
        <begin position="33"/>
        <end position="279"/>
    </location>
</feature>
<proteinExistence type="predicted"/>
<evidence type="ECO:0000313" key="4">
    <source>
        <dbReference type="EMBL" id="EUB57474.1"/>
    </source>
</evidence>